<dbReference type="SUPFAM" id="SSF52283">
    <property type="entry name" value="Formate/glycerate dehydrogenase catalytic domain-like"/>
    <property type="match status" value="1"/>
</dbReference>
<keyword evidence="5" id="KW-1185">Reference proteome</keyword>
<keyword evidence="1" id="KW-0560">Oxidoreductase</keyword>
<dbReference type="InterPro" id="IPR036291">
    <property type="entry name" value="NAD(P)-bd_dom_sf"/>
</dbReference>
<keyword evidence="2" id="KW-0520">NAD</keyword>
<evidence type="ECO:0000259" key="3">
    <source>
        <dbReference type="Pfam" id="PF02826"/>
    </source>
</evidence>
<name>A0ABQ6CJI3_9HYPH</name>
<proteinExistence type="predicted"/>
<evidence type="ECO:0000313" key="4">
    <source>
        <dbReference type="EMBL" id="GLS19030.1"/>
    </source>
</evidence>
<dbReference type="RefSeq" id="WP_284311909.1">
    <property type="nucleotide sequence ID" value="NZ_BSPC01000017.1"/>
</dbReference>
<organism evidence="4 5">
    <name type="scientific">Labrys miyagiensis</name>
    <dbReference type="NCBI Taxonomy" id="346912"/>
    <lineage>
        <taxon>Bacteria</taxon>
        <taxon>Pseudomonadati</taxon>
        <taxon>Pseudomonadota</taxon>
        <taxon>Alphaproteobacteria</taxon>
        <taxon>Hyphomicrobiales</taxon>
        <taxon>Xanthobacteraceae</taxon>
        <taxon>Labrys</taxon>
    </lineage>
</organism>
<dbReference type="Proteomes" id="UP001156882">
    <property type="component" value="Unassembled WGS sequence"/>
</dbReference>
<dbReference type="CDD" id="cd12164">
    <property type="entry name" value="GDH_like_2"/>
    <property type="match status" value="1"/>
</dbReference>
<evidence type="ECO:0000313" key="5">
    <source>
        <dbReference type="Proteomes" id="UP001156882"/>
    </source>
</evidence>
<feature type="domain" description="D-isomer specific 2-hydroxyacid dehydrogenase NAD-binding" evidence="3">
    <location>
        <begin position="101"/>
        <end position="277"/>
    </location>
</feature>
<gene>
    <name evidence="4" type="ORF">GCM10007874_20470</name>
</gene>
<evidence type="ECO:0000256" key="1">
    <source>
        <dbReference type="ARBA" id="ARBA00023002"/>
    </source>
</evidence>
<accession>A0ABQ6CJI3</accession>
<dbReference type="SUPFAM" id="SSF51735">
    <property type="entry name" value="NAD(P)-binding Rossmann-fold domains"/>
    <property type="match status" value="1"/>
</dbReference>
<protein>
    <submittedName>
        <fullName evidence="4">Glyoxylate/hydroxypyruvate reductase A</fullName>
    </submittedName>
</protein>
<dbReference type="PANTHER" id="PTHR43333">
    <property type="entry name" value="2-HACID_DH_C DOMAIN-CONTAINING PROTEIN"/>
    <property type="match status" value="1"/>
</dbReference>
<evidence type="ECO:0000256" key="2">
    <source>
        <dbReference type="ARBA" id="ARBA00023027"/>
    </source>
</evidence>
<dbReference type="PANTHER" id="PTHR43333:SF1">
    <property type="entry name" value="D-ISOMER SPECIFIC 2-HYDROXYACID DEHYDROGENASE NAD-BINDING DOMAIN-CONTAINING PROTEIN"/>
    <property type="match status" value="1"/>
</dbReference>
<sequence>MALLLCITQWDVAPWLDRLRRLAPGRDIRAWPEVGNPADITYVAVWKQPPGLLATFPNLKGIISLGAGVDHVLSDPTLPDVPLCRVVDGNLTTRMSEWVVMHALIHLRHQRDYDLLQRQKLWREIMPSPAAQELRVGVMGLGVLGLDAIHKLKIMGFDVAGWSRTLKQIDGIRTYADNDLDAFLARTDLLVCLLPLTPETKGLLNRSLFEKLAHDGVLGAPVLMNAGRGGLQVEKDILTCLDEGVLGAATLDVFETEPLPADSPLWSHPAVTVTPHNSAVSDEDAVGRFVLRQVERHERGLPFEAPVDRNRHY</sequence>
<dbReference type="InterPro" id="IPR006140">
    <property type="entry name" value="D-isomer_DH_NAD-bd"/>
</dbReference>
<comment type="caution">
    <text evidence="4">The sequence shown here is derived from an EMBL/GenBank/DDBJ whole genome shotgun (WGS) entry which is preliminary data.</text>
</comment>
<dbReference type="EMBL" id="BSPC01000017">
    <property type="protein sequence ID" value="GLS19030.1"/>
    <property type="molecule type" value="Genomic_DNA"/>
</dbReference>
<reference evidence="5" key="1">
    <citation type="journal article" date="2019" name="Int. J. Syst. Evol. Microbiol.">
        <title>The Global Catalogue of Microorganisms (GCM) 10K type strain sequencing project: providing services to taxonomists for standard genome sequencing and annotation.</title>
        <authorList>
            <consortium name="The Broad Institute Genomics Platform"/>
            <consortium name="The Broad Institute Genome Sequencing Center for Infectious Disease"/>
            <person name="Wu L."/>
            <person name="Ma J."/>
        </authorList>
    </citation>
    <scope>NUCLEOTIDE SEQUENCE [LARGE SCALE GENOMIC DNA]</scope>
    <source>
        <strain evidence="5">NBRC 101365</strain>
    </source>
</reference>
<dbReference type="Pfam" id="PF02826">
    <property type="entry name" value="2-Hacid_dh_C"/>
    <property type="match status" value="1"/>
</dbReference>
<dbReference type="Gene3D" id="3.40.50.720">
    <property type="entry name" value="NAD(P)-binding Rossmann-like Domain"/>
    <property type="match status" value="2"/>
</dbReference>